<dbReference type="PANTHER" id="PTHR48098:SF3">
    <property type="entry name" value="IRON(III) ENTEROBACTIN ESTERASE"/>
    <property type="match status" value="1"/>
</dbReference>
<dbReference type="STRING" id="1123308.GCA_000380085_02042"/>
<evidence type="ECO:0000313" key="2">
    <source>
        <dbReference type="Proteomes" id="UP000215185"/>
    </source>
</evidence>
<dbReference type="AlphaFoldDB" id="A0A239SPX1"/>
<dbReference type="Pfam" id="PF00756">
    <property type="entry name" value="Esterase"/>
    <property type="match status" value="1"/>
</dbReference>
<dbReference type="RefSeq" id="WP_018374587.1">
    <property type="nucleotide sequence ID" value="NZ_LT906439.1"/>
</dbReference>
<dbReference type="eggNOG" id="COG4947">
    <property type="taxonomic scope" value="Bacteria"/>
</dbReference>
<proteinExistence type="predicted"/>
<protein>
    <submittedName>
        <fullName evidence="1">Esterase superfamily protein</fullName>
    </submittedName>
</protein>
<dbReference type="SUPFAM" id="SSF53474">
    <property type="entry name" value="alpha/beta-Hydrolases"/>
    <property type="match status" value="1"/>
</dbReference>
<dbReference type="OrthoDB" id="9775130at2"/>
<reference evidence="1 2" key="1">
    <citation type="submission" date="2017-06" db="EMBL/GenBank/DDBJ databases">
        <authorList>
            <consortium name="Pathogen Informatics"/>
        </authorList>
    </citation>
    <scope>NUCLEOTIDE SEQUENCE [LARGE SCALE GENOMIC DNA]</scope>
    <source>
        <strain evidence="1 2">NCTC13788</strain>
    </source>
</reference>
<dbReference type="EMBL" id="LT906439">
    <property type="protein sequence ID" value="SNU87312.1"/>
    <property type="molecule type" value="Genomic_DNA"/>
</dbReference>
<organism evidence="1 2">
    <name type="scientific">Streptococcus merionis</name>
    <dbReference type="NCBI Taxonomy" id="400065"/>
    <lineage>
        <taxon>Bacteria</taxon>
        <taxon>Bacillati</taxon>
        <taxon>Bacillota</taxon>
        <taxon>Bacilli</taxon>
        <taxon>Lactobacillales</taxon>
        <taxon>Streptococcaceae</taxon>
        <taxon>Streptococcus</taxon>
    </lineage>
</organism>
<sequence>MHFEALSHWSGQLGREMFLNRYGHAGLPVVVFPSSGGTHNEYADFGMIEACQTFIEAGNIQFFTLSSFDSESWLAEEKSMHDKALAHQAYDRYLISEAIPFIKHKTGWFDPMMTTGCSMGAYHAVNFFLQHPDVFNKVIALSGVYDARYFGGDFGDDLAVYYNSPSDYIWQQNDGWFIDRYRQADIIVCTGLGAWEQDGLPSYHQLRQAFAEKNIPAWFDQWGGDVAHDWEWWRVQMPYFLTALGF</sequence>
<dbReference type="PANTHER" id="PTHR48098">
    <property type="entry name" value="ENTEROCHELIN ESTERASE-RELATED"/>
    <property type="match status" value="1"/>
</dbReference>
<evidence type="ECO:0000313" key="1">
    <source>
        <dbReference type="EMBL" id="SNU87312.1"/>
    </source>
</evidence>
<name>A0A239SPX1_9STRE</name>
<keyword evidence="2" id="KW-1185">Reference proteome</keyword>
<dbReference type="KEGG" id="smen:SAMEA4412692_0600"/>
<dbReference type="Gene3D" id="3.40.50.1820">
    <property type="entry name" value="alpha/beta hydrolase"/>
    <property type="match status" value="1"/>
</dbReference>
<dbReference type="InterPro" id="IPR050583">
    <property type="entry name" value="Mycobacterial_A85_antigen"/>
</dbReference>
<accession>A0A239SPX1</accession>
<gene>
    <name evidence="1" type="ORF">SAMEA4412692_00600</name>
</gene>
<dbReference type="Proteomes" id="UP000215185">
    <property type="component" value="Chromosome 1"/>
</dbReference>
<dbReference type="InterPro" id="IPR000801">
    <property type="entry name" value="Esterase-like"/>
</dbReference>
<dbReference type="InterPro" id="IPR029058">
    <property type="entry name" value="AB_hydrolase_fold"/>
</dbReference>